<feature type="compositionally biased region" description="Basic and acidic residues" evidence="1">
    <location>
        <begin position="79"/>
        <end position="93"/>
    </location>
</feature>
<proteinExistence type="predicted"/>
<dbReference type="WBParaSite" id="TCNE_0001255601-mRNA-1">
    <property type="protein sequence ID" value="TCNE_0001255601-mRNA-1"/>
    <property type="gene ID" value="TCNE_0001255601"/>
</dbReference>
<evidence type="ECO:0000313" key="4">
    <source>
        <dbReference type="WBParaSite" id="TCNE_0001255601-mRNA-1"/>
    </source>
</evidence>
<name>A0A183UVN6_TOXCA</name>
<feature type="compositionally biased region" description="Basic and acidic residues" evidence="1">
    <location>
        <begin position="259"/>
        <end position="304"/>
    </location>
</feature>
<feature type="compositionally biased region" description="Acidic residues" evidence="1">
    <location>
        <begin position="499"/>
        <end position="514"/>
    </location>
</feature>
<feature type="region of interest" description="Disordered" evidence="1">
    <location>
        <begin position="1"/>
        <end position="209"/>
    </location>
</feature>
<feature type="compositionally biased region" description="Basic residues" evidence="1">
    <location>
        <begin position="529"/>
        <end position="540"/>
    </location>
</feature>
<organism evidence="3 4">
    <name type="scientific">Toxocara canis</name>
    <name type="common">Canine roundworm</name>
    <dbReference type="NCBI Taxonomy" id="6265"/>
    <lineage>
        <taxon>Eukaryota</taxon>
        <taxon>Metazoa</taxon>
        <taxon>Ecdysozoa</taxon>
        <taxon>Nematoda</taxon>
        <taxon>Chromadorea</taxon>
        <taxon>Rhabditida</taxon>
        <taxon>Spirurina</taxon>
        <taxon>Ascaridomorpha</taxon>
        <taxon>Ascaridoidea</taxon>
        <taxon>Toxocaridae</taxon>
        <taxon>Toxocara</taxon>
    </lineage>
</organism>
<feature type="compositionally biased region" description="Basic and acidic residues" evidence="1">
    <location>
        <begin position="135"/>
        <end position="174"/>
    </location>
</feature>
<feature type="compositionally biased region" description="Acidic residues" evidence="1">
    <location>
        <begin position="94"/>
        <end position="114"/>
    </location>
</feature>
<evidence type="ECO:0000256" key="1">
    <source>
        <dbReference type="SAM" id="MobiDB-lite"/>
    </source>
</evidence>
<reference evidence="4" key="1">
    <citation type="submission" date="2016-06" db="UniProtKB">
        <authorList>
            <consortium name="WormBaseParasite"/>
        </authorList>
    </citation>
    <scope>IDENTIFICATION</scope>
</reference>
<evidence type="ECO:0000313" key="3">
    <source>
        <dbReference type="Proteomes" id="UP000050794"/>
    </source>
</evidence>
<accession>A0A183UVN6</accession>
<gene>
    <name evidence="2" type="ORF">TCNE_LOCUS12556</name>
</gene>
<dbReference type="EMBL" id="UYWY01021318">
    <property type="protein sequence ID" value="VDM43877.1"/>
    <property type="molecule type" value="Genomic_DNA"/>
</dbReference>
<evidence type="ECO:0000313" key="2">
    <source>
        <dbReference type="EMBL" id="VDM43877.1"/>
    </source>
</evidence>
<feature type="compositionally biased region" description="Basic residues" evidence="1">
    <location>
        <begin position="424"/>
        <end position="440"/>
    </location>
</feature>
<feature type="region of interest" description="Disordered" evidence="1">
    <location>
        <begin position="227"/>
        <end position="573"/>
    </location>
</feature>
<feature type="compositionally biased region" description="Basic and acidic residues" evidence="1">
    <location>
        <begin position="54"/>
        <end position="66"/>
    </location>
</feature>
<feature type="compositionally biased region" description="Acidic residues" evidence="1">
    <location>
        <begin position="446"/>
        <end position="455"/>
    </location>
</feature>
<feature type="compositionally biased region" description="Basic residues" evidence="1">
    <location>
        <begin position="462"/>
        <end position="494"/>
    </location>
</feature>
<sequence length="573" mass="62027">MSSTEAEVSDATASGIGDKTAGADESVAQMPEKEIDVADIPMPAEPESGPAKSINEEIHFVEKDTKPTTNGESSGEGSAEEKTEGVLKIAEEENKMEEEGKDEELEHEQPEEVVEAVMEKRVISMDIGDGDEKETEGGGKEEEKEEHHEETEKDGEWEVIGEKEVDQAKEEVKVAEGATASTEKAIEETAAAEKPVVGEEEETDTVTISVAVPPVHLSVVKYFLQDEEEKSKDGSKALSEGEQPQEHGGMEVDEPAGEELSKHEEEHTEEEKKEEQKAEEKEKDAPSKEEKKQPEKREEEETGTKRVLPKWMVENADAPPSPQPEESVEKGEGAEGGEAAADATPVSTPGRGRGRGRGGRGRGSTRSALVKPPQPTEGEQQADSLSAGRPRRSTRSTVDYAHPDVATVVAEQEDLENELQQKVTRSRGKGRSRGRGRGAAKKVAGTDDEDAEDSGSEYGASSKKKKSSTPGKGRGRGRGRGGKTRRTRSAKKKGKKDESEEEEEEEMQLEEDNDPASPGSGEEAYKPAPSKRRVTVKMRASRNLAKPTKLGGCFDVENSSSASGHRLDSHIDL</sequence>
<protein>
    <submittedName>
        <fullName evidence="4">Dynein heavy chain-like protein</fullName>
    </submittedName>
</protein>
<dbReference type="Proteomes" id="UP000050794">
    <property type="component" value="Unassembled WGS sequence"/>
</dbReference>
<feature type="compositionally biased region" description="Low complexity" evidence="1">
    <location>
        <begin position="68"/>
        <end position="77"/>
    </location>
</feature>
<feature type="compositionally biased region" description="Low complexity" evidence="1">
    <location>
        <begin position="178"/>
        <end position="193"/>
    </location>
</feature>
<keyword evidence="3" id="KW-1185">Reference proteome</keyword>
<dbReference type="AlphaFoldDB" id="A0A183UVN6"/>
<reference evidence="2 3" key="2">
    <citation type="submission" date="2018-11" db="EMBL/GenBank/DDBJ databases">
        <authorList>
            <consortium name="Pathogen Informatics"/>
        </authorList>
    </citation>
    <scope>NUCLEOTIDE SEQUENCE [LARGE SCALE GENOMIC DNA]</scope>
</reference>